<gene>
    <name evidence="1" type="ORF">NDU88_001824</name>
</gene>
<evidence type="ECO:0000313" key="1">
    <source>
        <dbReference type="EMBL" id="KAJ1161337.1"/>
    </source>
</evidence>
<proteinExistence type="predicted"/>
<evidence type="ECO:0000313" key="2">
    <source>
        <dbReference type="Proteomes" id="UP001066276"/>
    </source>
</evidence>
<dbReference type="EMBL" id="JANPWB010000008">
    <property type="protein sequence ID" value="KAJ1161337.1"/>
    <property type="molecule type" value="Genomic_DNA"/>
</dbReference>
<organism evidence="1 2">
    <name type="scientific">Pleurodeles waltl</name>
    <name type="common">Iberian ribbed newt</name>
    <dbReference type="NCBI Taxonomy" id="8319"/>
    <lineage>
        <taxon>Eukaryota</taxon>
        <taxon>Metazoa</taxon>
        <taxon>Chordata</taxon>
        <taxon>Craniata</taxon>
        <taxon>Vertebrata</taxon>
        <taxon>Euteleostomi</taxon>
        <taxon>Amphibia</taxon>
        <taxon>Batrachia</taxon>
        <taxon>Caudata</taxon>
        <taxon>Salamandroidea</taxon>
        <taxon>Salamandridae</taxon>
        <taxon>Pleurodelinae</taxon>
        <taxon>Pleurodeles</taxon>
    </lineage>
</organism>
<name>A0AAV7S9V1_PLEWA</name>
<protein>
    <submittedName>
        <fullName evidence="1">Uncharacterized protein</fullName>
    </submittedName>
</protein>
<dbReference type="Proteomes" id="UP001066276">
    <property type="component" value="Chromosome 4_2"/>
</dbReference>
<sequence length="128" mass="13481">MRCVGSHWLLPAAGDLFAGDGGEQQRGGISAMRALAPCAGPVLPAMSVHFGSFGASRAVHVKGGEWSPRRPAAYSTWGRPSTHDAFVGHAFRHGRVSSLALLLFCEGWICQTVINPAPLQDASRAVMG</sequence>
<dbReference type="AlphaFoldDB" id="A0AAV7S9V1"/>
<keyword evidence="2" id="KW-1185">Reference proteome</keyword>
<accession>A0AAV7S9V1</accession>
<comment type="caution">
    <text evidence="1">The sequence shown here is derived from an EMBL/GenBank/DDBJ whole genome shotgun (WGS) entry which is preliminary data.</text>
</comment>
<reference evidence="1" key="1">
    <citation type="journal article" date="2022" name="bioRxiv">
        <title>Sequencing and chromosome-scale assembly of the giantPleurodeles waltlgenome.</title>
        <authorList>
            <person name="Brown T."/>
            <person name="Elewa A."/>
            <person name="Iarovenko S."/>
            <person name="Subramanian E."/>
            <person name="Araus A.J."/>
            <person name="Petzold A."/>
            <person name="Susuki M."/>
            <person name="Suzuki K.-i.T."/>
            <person name="Hayashi T."/>
            <person name="Toyoda A."/>
            <person name="Oliveira C."/>
            <person name="Osipova E."/>
            <person name="Leigh N.D."/>
            <person name="Simon A."/>
            <person name="Yun M.H."/>
        </authorList>
    </citation>
    <scope>NUCLEOTIDE SEQUENCE</scope>
    <source>
        <strain evidence="1">20211129_DDA</strain>
        <tissue evidence="1">Liver</tissue>
    </source>
</reference>